<proteinExistence type="predicted"/>
<evidence type="ECO:0000259" key="2">
    <source>
        <dbReference type="Pfam" id="PF18803"/>
    </source>
</evidence>
<sequence>MSKRKPLPPQLRIHDPVEPGQAPPGWTPSWFADDCGGDKPPAKCPRQDHGPSEKEGAIEVGGSDADVQDEVEEERGDNESGEFSGRPYQGASEYMRQFMEKRHTILDYMLTHESTFSLGGLCECGEGTITCFCDECQHYTPSCEACFVLSHGDLNPWHWAKHWEDDTIVERDVTDLTTPGHIVTIGHARHEPACCEEAVAKVAMKLAQAKASKELAKAEVAEADDDDDDNRSHTFTVIHINGIHTTRVAFCDCYRTDGMGRFEKLLQSRIFPSSVSKPRIGMTFEVMRDFHVHTLTSKKSAYDYVAAIQQKSSCALPSETKDVYRQFIRAHRVWSALLAEKRAGLAHSLDKHFPNRRPDSIVVPCYTCPERNFNVDDVVMDTVPRRYIHVVQLTFAADGHFGLQRFKKVDDPDDVSLLPGQGLFPADSEYKPYLRSVVMTSEEASRGSDLLRQKTTCSNFNAVDMQNKLKFKGCEITGVVGIECGRHSVFLAMVDLHKGERFANVDFALARALRQYVSSIVPFQSLEAAKFFGRILMTYDVACVFQVHIRDRFNANFNDLASIIDAMYLLVPKMHLYGHKEDCRFQFALNFLLGAGRIHGEGIEPSWAETKQSGGSTRQMNHGHRHDKLNDYHNYWNWRKMEGSVEYLAEHLLEALEQVEKHVAYFIATSLLNGRQRVETWAAQHDKSWVELTEAEKKKWKSPYQLHMKKLISQANVLKNLEQAEVNAAKGRSWSSSSNLTIQWINMGMSIQAKQTQLRAKIKSFDVDEIDALRNALTRDLQELRELQLRDIPALGRLVDKADELDEGIEKETLFLPSDIVHPEVIKKFKIIITPQPNDPFASAIRLGECGSIELELRKGQANDAVENLCNVLLHVMLLVDTKNRHARGVQQNLRSMKYIKRVTDKKSTWSAIYSHARRCILQLEAKEEDADFPELKPHHLYTKNAGQSVGLGQGSVTDSWIWTYGSLRDMDDSQKADFLDEVKRVRWFRTRAEMWRWIEEKEVLEEFRRYIAACERMSMLWKDVSGKPPVDSSLNKALKLSSETALERGSSYPPNTSGYTIYALQKSRYYRRMADYARQRFTAGDLDGGWPAEGQSLWEYLDERRPNTEIPWDKHTEDSAEELAKWERDIIRIFEKPDEGDVL</sequence>
<feature type="region of interest" description="Disordered" evidence="1">
    <location>
        <begin position="1"/>
        <end position="89"/>
    </location>
</feature>
<dbReference type="EMBL" id="JBAHYK010001115">
    <property type="protein sequence ID" value="KAL0569452.1"/>
    <property type="molecule type" value="Genomic_DNA"/>
</dbReference>
<dbReference type="Proteomes" id="UP001465976">
    <property type="component" value="Unassembled WGS sequence"/>
</dbReference>
<dbReference type="PANTHER" id="PTHR33104:SF2">
    <property type="entry name" value="CXC3 LIKE CYSTEINE CLUSTER DOMAIN-CONTAINING PROTEIN"/>
    <property type="match status" value="1"/>
</dbReference>
<evidence type="ECO:0000313" key="3">
    <source>
        <dbReference type="EMBL" id="KAL0569452.1"/>
    </source>
</evidence>
<gene>
    <name evidence="3" type="ORF">V5O48_012511</name>
</gene>
<evidence type="ECO:0000256" key="1">
    <source>
        <dbReference type="SAM" id="MobiDB-lite"/>
    </source>
</evidence>
<evidence type="ECO:0000313" key="4">
    <source>
        <dbReference type="Proteomes" id="UP001465976"/>
    </source>
</evidence>
<accession>A0ABR3F2J9</accession>
<dbReference type="InterPro" id="IPR041457">
    <property type="entry name" value="CxC2_KDZ-assoc"/>
</dbReference>
<feature type="compositionally biased region" description="Basic and acidic residues" evidence="1">
    <location>
        <begin position="36"/>
        <end position="57"/>
    </location>
</feature>
<protein>
    <recommendedName>
        <fullName evidence="2">CxC2-like cysteine cluster KDZ transposase-associated domain-containing protein</fullName>
    </recommendedName>
</protein>
<keyword evidence="4" id="KW-1185">Reference proteome</keyword>
<organism evidence="3 4">
    <name type="scientific">Marasmius crinis-equi</name>
    <dbReference type="NCBI Taxonomy" id="585013"/>
    <lineage>
        <taxon>Eukaryota</taxon>
        <taxon>Fungi</taxon>
        <taxon>Dikarya</taxon>
        <taxon>Basidiomycota</taxon>
        <taxon>Agaricomycotina</taxon>
        <taxon>Agaricomycetes</taxon>
        <taxon>Agaricomycetidae</taxon>
        <taxon>Agaricales</taxon>
        <taxon>Marasmiineae</taxon>
        <taxon>Marasmiaceae</taxon>
        <taxon>Marasmius</taxon>
    </lineage>
</organism>
<comment type="caution">
    <text evidence="3">The sequence shown here is derived from an EMBL/GenBank/DDBJ whole genome shotgun (WGS) entry which is preliminary data.</text>
</comment>
<dbReference type="Pfam" id="PF18758">
    <property type="entry name" value="KDZ"/>
    <property type="match status" value="1"/>
</dbReference>
<feature type="domain" description="CxC2-like cysteine cluster KDZ transposase-associated" evidence="2">
    <location>
        <begin position="231"/>
        <end position="312"/>
    </location>
</feature>
<dbReference type="Pfam" id="PF18803">
    <property type="entry name" value="CxC2"/>
    <property type="match status" value="1"/>
</dbReference>
<name>A0ABR3F2J9_9AGAR</name>
<dbReference type="InterPro" id="IPR040521">
    <property type="entry name" value="KDZ"/>
</dbReference>
<reference evidence="3 4" key="1">
    <citation type="submission" date="2024-02" db="EMBL/GenBank/DDBJ databases">
        <title>A draft genome for the cacao thread blight pathogen Marasmius crinis-equi.</title>
        <authorList>
            <person name="Cohen S.P."/>
            <person name="Baruah I.K."/>
            <person name="Amoako-Attah I."/>
            <person name="Bukari Y."/>
            <person name="Meinhardt L.W."/>
            <person name="Bailey B.A."/>
        </authorList>
    </citation>
    <scope>NUCLEOTIDE SEQUENCE [LARGE SCALE GENOMIC DNA]</scope>
    <source>
        <strain evidence="3 4">GH-76</strain>
    </source>
</reference>
<dbReference type="PANTHER" id="PTHR33104">
    <property type="entry name" value="SI:DKEY-29D5.2"/>
    <property type="match status" value="1"/>
</dbReference>
<feature type="compositionally biased region" description="Acidic residues" evidence="1">
    <location>
        <begin position="66"/>
        <end position="80"/>
    </location>
</feature>